<dbReference type="InterPro" id="IPR026188">
    <property type="entry name" value="Lebercilin-like"/>
</dbReference>
<sequence length="612" mass="71193">MNSVSCASSLNSKSTPKTSINEENRSKSCDTNCSSNSSCFFKKRKPVNPLAYSLRPTYQKTNNIVKQRVMSAKLLKMRQLQSQLNDANFHLAEATRENQTLKTLQKRQDKALSKYENTNEDLPRLIHSHEEEIRMLIDKNKNLRRNVRELTEQLKQREEELIKSRDQLVHLEKLDKDKHLTEREKLKDLMEDYKIKLQKTEDQVTVLNRKLMLESKTAKQRLNTEMLKHKQCQRELMQALIEIDRLTGQLDLRENTVRPKNLKFHKSNLKINGKLSHSQIPVTDVKLEPLANGLRSREADRKIENTFKAPMENIRQRLSSSSTRELNPISNFSDSRDTSAGSSFQSRPSSSIKLEKLPEKNIGRIKSEETTKIINKDENDSGEESGEEDLILEYNHKKEVSFNKTENFSLEENQTDNELNHDEMLQKMEKEDKLMQEIYERKSSDDLSSTSEMEKMAGNLDEVIQRVVENSHEKFDKDLGSYCSKVLDNVKTCNKVINYHKKSLKDSKKDTDTILDTFKKTEQTENKLKQSFFKMGDDMDLVHDILNEELKFQKESNSNQNNTKSLVDLENKRKLLATLRAIDNGDSEALLDVEDQQKRRNIMRELFGNVAQ</sequence>
<proteinExistence type="inferred from homology"/>
<dbReference type="AlphaFoldDB" id="A0A9P0GK76"/>
<name>A0A9P0GK76_9CUCU</name>
<organism evidence="6 7">
    <name type="scientific">Ceutorhynchus assimilis</name>
    <name type="common">cabbage seed weevil</name>
    <dbReference type="NCBI Taxonomy" id="467358"/>
    <lineage>
        <taxon>Eukaryota</taxon>
        <taxon>Metazoa</taxon>
        <taxon>Ecdysozoa</taxon>
        <taxon>Arthropoda</taxon>
        <taxon>Hexapoda</taxon>
        <taxon>Insecta</taxon>
        <taxon>Pterygota</taxon>
        <taxon>Neoptera</taxon>
        <taxon>Endopterygota</taxon>
        <taxon>Coleoptera</taxon>
        <taxon>Polyphaga</taxon>
        <taxon>Cucujiformia</taxon>
        <taxon>Curculionidae</taxon>
        <taxon>Ceutorhynchinae</taxon>
        <taxon>Ceutorhynchus</taxon>
    </lineage>
</organism>
<dbReference type="EMBL" id="OU892280">
    <property type="protein sequence ID" value="CAH1129820.1"/>
    <property type="molecule type" value="Genomic_DNA"/>
</dbReference>
<dbReference type="GO" id="GO:0042073">
    <property type="term" value="P:intraciliary transport"/>
    <property type="evidence" value="ECO:0007669"/>
    <property type="project" value="TreeGrafter"/>
</dbReference>
<dbReference type="Proteomes" id="UP001152799">
    <property type="component" value="Chromosome 4"/>
</dbReference>
<evidence type="ECO:0000313" key="7">
    <source>
        <dbReference type="Proteomes" id="UP001152799"/>
    </source>
</evidence>
<dbReference type="PANTHER" id="PTHR16650">
    <property type="entry name" value="C21ORF13-RELATED"/>
    <property type="match status" value="1"/>
</dbReference>
<reference evidence="6" key="1">
    <citation type="submission" date="2022-01" db="EMBL/GenBank/DDBJ databases">
        <authorList>
            <person name="King R."/>
        </authorList>
    </citation>
    <scope>NUCLEOTIDE SEQUENCE</scope>
</reference>
<evidence type="ECO:0000313" key="6">
    <source>
        <dbReference type="EMBL" id="CAH1129820.1"/>
    </source>
</evidence>
<gene>
    <name evidence="6" type="ORF">CEUTPL_LOCUS8479</name>
</gene>
<evidence type="ECO:0000256" key="4">
    <source>
        <dbReference type="SAM" id="MobiDB-lite"/>
    </source>
</evidence>
<keyword evidence="7" id="KW-1185">Reference proteome</keyword>
<accession>A0A9P0GK76</accession>
<feature type="compositionally biased region" description="Polar residues" evidence="4">
    <location>
        <begin position="1"/>
        <end position="19"/>
    </location>
</feature>
<feature type="region of interest" description="Disordered" evidence="4">
    <location>
        <begin position="1"/>
        <end position="36"/>
    </location>
</feature>
<dbReference type="Pfam" id="PF15619">
    <property type="entry name" value="Lebercilin"/>
    <property type="match status" value="1"/>
</dbReference>
<keyword evidence="2 3" id="KW-0175">Coiled coil</keyword>
<evidence type="ECO:0000259" key="5">
    <source>
        <dbReference type="Pfam" id="PF15619"/>
    </source>
</evidence>
<dbReference type="OrthoDB" id="2123794at2759"/>
<feature type="region of interest" description="Disordered" evidence="4">
    <location>
        <begin position="308"/>
        <end position="356"/>
    </location>
</feature>
<evidence type="ECO:0000256" key="2">
    <source>
        <dbReference type="ARBA" id="ARBA00023054"/>
    </source>
</evidence>
<comment type="similarity">
    <text evidence="1">Belongs to the LCA5 family.</text>
</comment>
<dbReference type="GO" id="GO:0005930">
    <property type="term" value="C:axoneme"/>
    <property type="evidence" value="ECO:0007669"/>
    <property type="project" value="TreeGrafter"/>
</dbReference>
<dbReference type="PANTHER" id="PTHR16650:SF6">
    <property type="entry name" value="GH21622P"/>
    <property type="match status" value="1"/>
</dbReference>
<protein>
    <recommendedName>
        <fullName evidence="5">Lebercilin domain-containing protein</fullName>
    </recommendedName>
</protein>
<evidence type="ECO:0000256" key="1">
    <source>
        <dbReference type="ARBA" id="ARBA00010229"/>
    </source>
</evidence>
<feature type="coiled-coil region" evidence="3">
    <location>
        <begin position="77"/>
        <end position="249"/>
    </location>
</feature>
<dbReference type="InterPro" id="IPR028933">
    <property type="entry name" value="Lebercilin_dom"/>
</dbReference>
<evidence type="ECO:0000256" key="3">
    <source>
        <dbReference type="SAM" id="Coils"/>
    </source>
</evidence>
<feature type="compositionally biased region" description="Polar residues" evidence="4">
    <location>
        <begin position="316"/>
        <end position="352"/>
    </location>
</feature>
<feature type="domain" description="Lebercilin" evidence="5">
    <location>
        <begin position="65"/>
        <end position="254"/>
    </location>
</feature>